<dbReference type="InterPro" id="IPR036890">
    <property type="entry name" value="HATPase_C_sf"/>
</dbReference>
<protein>
    <recommendedName>
        <fullName evidence="6">Signal transduction histidine kinase</fullName>
    </recommendedName>
</protein>
<evidence type="ECO:0000313" key="5">
    <source>
        <dbReference type="Proteomes" id="UP000245489"/>
    </source>
</evidence>
<dbReference type="Gene3D" id="2.130.10.10">
    <property type="entry name" value="YVTN repeat-like/Quinoprotein amine dehydrogenase"/>
    <property type="match status" value="3"/>
</dbReference>
<dbReference type="SUPFAM" id="SSF82171">
    <property type="entry name" value="DPP6 N-terminal domain-like"/>
    <property type="match status" value="1"/>
</dbReference>
<dbReference type="InterPro" id="IPR013783">
    <property type="entry name" value="Ig-like_fold"/>
</dbReference>
<dbReference type="PANTHER" id="PTHR43547">
    <property type="entry name" value="TWO-COMPONENT HISTIDINE KINASE"/>
    <property type="match status" value="1"/>
</dbReference>
<evidence type="ECO:0000256" key="1">
    <source>
        <dbReference type="ARBA" id="ARBA00022553"/>
    </source>
</evidence>
<keyword evidence="1" id="KW-0597">Phosphoprotein</keyword>
<keyword evidence="2" id="KW-0812">Transmembrane</keyword>
<keyword evidence="5" id="KW-1185">Reference proteome</keyword>
<dbReference type="Proteomes" id="UP000245489">
    <property type="component" value="Unassembled WGS sequence"/>
</dbReference>
<keyword evidence="2" id="KW-1133">Transmembrane helix</keyword>
<dbReference type="SUPFAM" id="SSF101898">
    <property type="entry name" value="NHL repeat"/>
    <property type="match status" value="1"/>
</dbReference>
<dbReference type="AlphaFoldDB" id="A0A316EG20"/>
<reference evidence="4 5" key="1">
    <citation type="submission" date="2018-05" db="EMBL/GenBank/DDBJ databases">
        <title>Genomic Encyclopedia of Archaeal and Bacterial Type Strains, Phase II (KMG-II): from individual species to whole genera.</title>
        <authorList>
            <person name="Goeker M."/>
        </authorList>
    </citation>
    <scope>NUCLEOTIDE SEQUENCE [LARGE SCALE GENOMIC DNA]</scope>
    <source>
        <strain evidence="4 5">DSM 22214</strain>
    </source>
</reference>
<dbReference type="SUPFAM" id="SSF55874">
    <property type="entry name" value="ATPase domain of HSP90 chaperone/DNA topoisomerase II/histidine kinase"/>
    <property type="match status" value="1"/>
</dbReference>
<keyword evidence="2" id="KW-0472">Membrane</keyword>
<evidence type="ECO:0000256" key="2">
    <source>
        <dbReference type="SAM" id="Phobius"/>
    </source>
</evidence>
<keyword evidence="3" id="KW-0732">Signal</keyword>
<organism evidence="4 5">
    <name type="scientific">Arcicella aurantiaca</name>
    <dbReference type="NCBI Taxonomy" id="591202"/>
    <lineage>
        <taxon>Bacteria</taxon>
        <taxon>Pseudomonadati</taxon>
        <taxon>Bacteroidota</taxon>
        <taxon>Cytophagia</taxon>
        <taxon>Cytophagales</taxon>
        <taxon>Flectobacillaceae</taxon>
        <taxon>Arcicella</taxon>
    </lineage>
</organism>
<dbReference type="OrthoDB" id="9806704at2"/>
<dbReference type="RefSeq" id="WP_109742297.1">
    <property type="nucleotide sequence ID" value="NZ_QGGO01000006.1"/>
</dbReference>
<sequence>MKHFFTSLKILLLLFVLNHSFSQSNSINLQKTEKHLSIADGLSNRQINSSFIDSNKKTWFLTDNKIGLFEFGKITNFLLSETFSNRGFNSAYEDANGNFWLSENYEWYYPFNILRCFVFNPKTHRAVPLSEYIHQKIAIHSIIADAQNRIFIGTKNGEIFQFDAKKRSLQLLSSLDKMPVKLLYAGKKGIIACIEQNAQKDKTLLQLDFNGNILTKIDLNRQFVRSVLEVHNQLFCVILKRESILLKEIGGIAQMEFSTSYEAYLNNVFFDKTNNFFVVNQGNSISFFDSTFRFVLKEQFNFLIHDITQDSYGNFILSTNNGVNIVQFNERKFHTFLKNNESEKINENFSCRKIIKIDENQIIVNTNKKRQLINIKTGTIKPLHDLKNDIAQDPHFVLASLKASKGNLLFGEDALVKTNLSTMKDEVLCSFDNIKIWSIAEYKNGYLIGLERKGILYYDNQTKKLIPFSKVNQAFETAIVYDFYINKNEVYIASEAGFFQLLDENRLKKVHFPMGENVQMTCFSIQKNRNQLLLATLNGIWIYDLKSQQMQRFIQEKKYLRKKYLSAYFTRNGVWASTEEGIWHFDNQGNLMKIYTVADGLTSNECNRLAHFQDEKGVLYFGGINGLNIFNPTDFSNKIERKFSLQLDSISTYRDTTQSRVIPEFKDSFLRLNRGENTLKMTFSFEDFKFNCEKKYYYRTDRSLTKEWQMLTDRRLLINNISYGNTTIEIMVVSCDDFLNADTKKITINRPNPLYMTWYFWVIIFILLSVLTYGMIKYSTYQLKRRNKILQQKVDEQTLSLQESLNLKETLLSLLVHDVRYPVQSFYDITKKMAYLIKKNDVERLLLLGNETENKSRKVLWLIDELVYWVKSTNKSFSIQTQDCHLGQLIQQIFEIYADELQEKKLTYKIENANTRANIEQGLFVIIMRNLIFNSVIHSKPETEVGIIIEQNENNCYKIIIINEINHNNDVSNKGLGIGMTLLLPILKNANFKIESEKNRYVFTSKLLINTPK</sequence>
<proteinExistence type="predicted"/>
<gene>
    <name evidence="4" type="ORF">LV89_01545</name>
</gene>
<dbReference type="PANTHER" id="PTHR43547:SF2">
    <property type="entry name" value="HYBRID SIGNAL TRANSDUCTION HISTIDINE KINASE C"/>
    <property type="match status" value="1"/>
</dbReference>
<comment type="caution">
    <text evidence="4">The sequence shown here is derived from an EMBL/GenBank/DDBJ whole genome shotgun (WGS) entry which is preliminary data.</text>
</comment>
<feature type="chain" id="PRO_5016293890" description="Signal transduction histidine kinase" evidence="3">
    <location>
        <begin position="25"/>
        <end position="1013"/>
    </location>
</feature>
<evidence type="ECO:0000256" key="3">
    <source>
        <dbReference type="SAM" id="SignalP"/>
    </source>
</evidence>
<accession>A0A316EG20</accession>
<evidence type="ECO:0000313" key="4">
    <source>
        <dbReference type="EMBL" id="PWK27654.1"/>
    </source>
</evidence>
<dbReference type="InterPro" id="IPR015943">
    <property type="entry name" value="WD40/YVTN_repeat-like_dom_sf"/>
</dbReference>
<dbReference type="GO" id="GO:0000155">
    <property type="term" value="F:phosphorelay sensor kinase activity"/>
    <property type="evidence" value="ECO:0007669"/>
    <property type="project" value="TreeGrafter"/>
</dbReference>
<dbReference type="EMBL" id="QGGO01000006">
    <property type="protein sequence ID" value="PWK27654.1"/>
    <property type="molecule type" value="Genomic_DNA"/>
</dbReference>
<evidence type="ECO:0008006" key="6">
    <source>
        <dbReference type="Google" id="ProtNLM"/>
    </source>
</evidence>
<name>A0A316EG20_9BACT</name>
<dbReference type="Gene3D" id="2.60.40.10">
    <property type="entry name" value="Immunoglobulins"/>
    <property type="match status" value="1"/>
</dbReference>
<feature type="signal peptide" evidence="3">
    <location>
        <begin position="1"/>
        <end position="24"/>
    </location>
</feature>
<feature type="transmembrane region" description="Helical" evidence="2">
    <location>
        <begin position="758"/>
        <end position="776"/>
    </location>
</feature>
<dbReference type="Gene3D" id="3.30.565.10">
    <property type="entry name" value="Histidine kinase-like ATPase, C-terminal domain"/>
    <property type="match status" value="1"/>
</dbReference>